<dbReference type="EMBL" id="SNYW01000008">
    <property type="protein sequence ID" value="TDQ82092.1"/>
    <property type="molecule type" value="Genomic_DNA"/>
</dbReference>
<reference evidence="1 2" key="1">
    <citation type="submission" date="2019-03" db="EMBL/GenBank/DDBJ databases">
        <title>Genomic Encyclopedia of Type Strains, Phase III (KMG-III): the genomes of soil and plant-associated and newly described type strains.</title>
        <authorList>
            <person name="Whitman W."/>
        </authorList>
    </citation>
    <scope>NUCLEOTIDE SEQUENCE [LARGE SCALE GENOMIC DNA]</scope>
    <source>
        <strain evidence="1 2">CGMCC 1.7660</strain>
    </source>
</reference>
<dbReference type="AlphaFoldDB" id="A0A4R6WM90"/>
<dbReference type="PANTHER" id="PTHR33986">
    <property type="entry name" value="OS02G0535700 PROTEIN"/>
    <property type="match status" value="1"/>
</dbReference>
<name>A0A4R6WM90_9PROT</name>
<dbReference type="PANTHER" id="PTHR33986:SF15">
    <property type="entry name" value="MITOCHONDRIAL FISSION PROTEIN ELM1"/>
    <property type="match status" value="1"/>
</dbReference>
<dbReference type="InterPro" id="IPR009367">
    <property type="entry name" value="Elm1-like"/>
</dbReference>
<evidence type="ECO:0000313" key="2">
    <source>
        <dbReference type="Proteomes" id="UP000295783"/>
    </source>
</evidence>
<dbReference type="Pfam" id="PF06258">
    <property type="entry name" value="Mito_fiss_Elm1"/>
    <property type="match status" value="1"/>
</dbReference>
<sequence>MTDDKALAAPDMRLPFDLAQGQLPGKPPLVWLLQGPRLGDNEQVLALGAALARRFGWPAEVKQIAYRHAPAARVPLEHALDHVDRAASADIGAADSTPAHFSYPDLVVSIGRRAAPVARWIKTRKNPAAIHVQLGRYQDHYRDIDLLVSTAQYALPAAPNVLHLTLPVTARPEASLAAAATSFAGRFAALPRPLIGVLAGGPSRPIDFGESDGRQLLERALGLVRATGGTLLVAASPRTPAAVQDLFARDLPAPHQFFPFRRDRTGPNPYLGLLALADAFIVTSDSISMLADAALTGRPLRLFALPATPRPPLWMPSRPLHWLGRRRLQRLERGSPADWLDRRFEAAVRRGQAQPIRHVPILTNRLLRNGLVARLDAEQAGGDQAGAEQAGRGSAGLAGPEPVNRVLADLCACELDMVASRIAALLAERQARIEAENLGIRTAAAAAPATGMLAGGRLAALAPAAE</sequence>
<dbReference type="Proteomes" id="UP000295783">
    <property type="component" value="Unassembled WGS sequence"/>
</dbReference>
<accession>A0A4R6WM90</accession>
<dbReference type="OrthoDB" id="272235at2"/>
<dbReference type="RefSeq" id="WP_133613404.1">
    <property type="nucleotide sequence ID" value="NZ_SNYW01000008.1"/>
</dbReference>
<protein>
    <submittedName>
        <fullName evidence="1">Mitochondrial fission protein ELM1</fullName>
    </submittedName>
</protein>
<evidence type="ECO:0000313" key="1">
    <source>
        <dbReference type="EMBL" id="TDQ82092.1"/>
    </source>
</evidence>
<proteinExistence type="predicted"/>
<organism evidence="1 2">
    <name type="scientific">Dongia mobilis</name>
    <dbReference type="NCBI Taxonomy" id="578943"/>
    <lineage>
        <taxon>Bacteria</taxon>
        <taxon>Pseudomonadati</taxon>
        <taxon>Pseudomonadota</taxon>
        <taxon>Alphaproteobacteria</taxon>
        <taxon>Rhodospirillales</taxon>
        <taxon>Dongiaceae</taxon>
        <taxon>Dongia</taxon>
    </lineage>
</organism>
<comment type="caution">
    <text evidence="1">The sequence shown here is derived from an EMBL/GenBank/DDBJ whole genome shotgun (WGS) entry which is preliminary data.</text>
</comment>
<gene>
    <name evidence="1" type="ORF">A8950_1912</name>
</gene>
<keyword evidence="2" id="KW-1185">Reference proteome</keyword>